<comment type="caution">
    <text evidence="1">The sequence shown here is derived from an EMBL/GenBank/DDBJ whole genome shotgun (WGS) entry which is preliminary data.</text>
</comment>
<dbReference type="Proteomes" id="UP000005475">
    <property type="component" value="Unassembled WGS sequence"/>
</dbReference>
<organism evidence="1 2">
    <name type="scientific">Bacteroides ovatus (strain ATCC 8483 / DSM 1896 / JCM 5824 / BCRC 10623 / CCUG 4943 / NCTC 11153)</name>
    <dbReference type="NCBI Taxonomy" id="411476"/>
    <lineage>
        <taxon>Bacteria</taxon>
        <taxon>Pseudomonadati</taxon>
        <taxon>Bacteroidota</taxon>
        <taxon>Bacteroidia</taxon>
        <taxon>Bacteroidales</taxon>
        <taxon>Bacteroidaceae</taxon>
        <taxon>Bacteroides</taxon>
    </lineage>
</organism>
<accession>A0AAN3A608</accession>
<reference evidence="1 2" key="1">
    <citation type="submission" date="2007-03" db="EMBL/GenBank/DDBJ databases">
        <authorList>
            <person name="Fulton L."/>
            <person name="Clifton S."/>
            <person name="Fulton B."/>
            <person name="Xu J."/>
            <person name="Minx P."/>
            <person name="Pepin K.H."/>
            <person name="Johnson M."/>
            <person name="Thiruvilangam P."/>
            <person name="Bhonagiri V."/>
            <person name="Nash W.E."/>
            <person name="Mardis E.R."/>
            <person name="Wilson R.K."/>
        </authorList>
    </citation>
    <scope>NUCLEOTIDE SEQUENCE [LARGE SCALE GENOMIC DNA]</scope>
    <source>
        <strain evidence="2">ATCC 8483 / DSM 1896 / JCM 5824 / BCRC 10623 / CCUG 4943 / NCTC 11153</strain>
    </source>
</reference>
<evidence type="ECO:0000313" key="2">
    <source>
        <dbReference type="Proteomes" id="UP000005475"/>
    </source>
</evidence>
<name>A0AAN3A608_BACO1</name>
<sequence>MGQNIIDFVPKMGQDASDFVLKMGQATLILLQKWVKTEFI</sequence>
<proteinExistence type="predicted"/>
<gene>
    <name evidence="1" type="ORF">BACOVA_04247</name>
</gene>
<evidence type="ECO:0000313" key="1">
    <source>
        <dbReference type="EMBL" id="EDO09870.1"/>
    </source>
</evidence>
<reference evidence="2" key="2">
    <citation type="submission" date="2007-04" db="EMBL/GenBank/DDBJ databases">
        <title>Draft genome sequence of Bacteroides ovatus (ATCC 8483).</title>
        <authorList>
            <person name="Sudarsanam P."/>
            <person name="Ley R."/>
            <person name="Guruge J."/>
            <person name="Turnbaugh P.J."/>
            <person name="Mahowald M."/>
            <person name="Liep D."/>
            <person name="Gordon J."/>
        </authorList>
    </citation>
    <scope>NUCLEOTIDE SEQUENCE [LARGE SCALE GENOMIC DNA]</scope>
    <source>
        <strain evidence="2">ATCC 8483 / DSM 1896 / JCM 5824 / BCRC 10623 / CCUG 4943 / NCTC 11153</strain>
    </source>
</reference>
<dbReference type="EMBL" id="AAXF02000053">
    <property type="protein sequence ID" value="EDO09870.1"/>
    <property type="molecule type" value="Genomic_DNA"/>
</dbReference>
<dbReference type="AlphaFoldDB" id="A0AAN3A608"/>
<protein>
    <submittedName>
        <fullName evidence="1">Uncharacterized protein</fullName>
    </submittedName>
</protein>